<protein>
    <submittedName>
        <fullName evidence="6">Uncharacterized protein</fullName>
    </submittedName>
</protein>
<dbReference type="InterPro" id="IPR052768">
    <property type="entry name" value="RBM25"/>
</dbReference>
<dbReference type="PANTHER" id="PTHR18806:SF4">
    <property type="entry name" value="RNA-BINDING PROTEIN 25"/>
    <property type="match status" value="1"/>
</dbReference>
<dbReference type="InterPro" id="IPR034268">
    <property type="entry name" value="RBM25_RRM"/>
</dbReference>
<feature type="coiled-coil region" evidence="2">
    <location>
        <begin position="282"/>
        <end position="319"/>
    </location>
</feature>
<dbReference type="InterPro" id="IPR012677">
    <property type="entry name" value="Nucleotide-bd_a/b_plait_sf"/>
</dbReference>
<evidence type="ECO:0000256" key="3">
    <source>
        <dbReference type="SAM" id="MobiDB-lite"/>
    </source>
</evidence>
<feature type="compositionally biased region" description="Polar residues" evidence="3">
    <location>
        <begin position="229"/>
        <end position="242"/>
    </location>
</feature>
<dbReference type="OrthoDB" id="6275295at2759"/>
<dbReference type="PROSITE" id="PS51025">
    <property type="entry name" value="PWI"/>
    <property type="match status" value="1"/>
</dbReference>
<evidence type="ECO:0000259" key="4">
    <source>
        <dbReference type="PROSITE" id="PS50102"/>
    </source>
</evidence>
<evidence type="ECO:0000256" key="2">
    <source>
        <dbReference type="SAM" id="Coils"/>
    </source>
</evidence>
<dbReference type="AlphaFoldDB" id="A0A9W8EAC6"/>
<feature type="region of interest" description="Disordered" evidence="3">
    <location>
        <begin position="200"/>
        <end position="264"/>
    </location>
</feature>
<comment type="caution">
    <text evidence="6">The sequence shown here is derived from an EMBL/GenBank/DDBJ whole genome shotgun (WGS) entry which is preliminary data.</text>
</comment>
<dbReference type="InterPro" id="IPR000504">
    <property type="entry name" value="RRM_dom"/>
</dbReference>
<dbReference type="Gene3D" id="1.20.1390.10">
    <property type="entry name" value="PWI domain"/>
    <property type="match status" value="1"/>
</dbReference>
<dbReference type="GO" id="GO:0003723">
    <property type="term" value="F:RNA binding"/>
    <property type="evidence" value="ECO:0007669"/>
    <property type="project" value="UniProtKB-UniRule"/>
</dbReference>
<dbReference type="SMART" id="SM00311">
    <property type="entry name" value="PWI"/>
    <property type="match status" value="1"/>
</dbReference>
<evidence type="ECO:0000256" key="1">
    <source>
        <dbReference type="PROSITE-ProRule" id="PRU00176"/>
    </source>
</evidence>
<evidence type="ECO:0000313" key="7">
    <source>
        <dbReference type="Proteomes" id="UP001150925"/>
    </source>
</evidence>
<feature type="region of interest" description="Disordered" evidence="3">
    <location>
        <begin position="1"/>
        <end position="56"/>
    </location>
</feature>
<dbReference type="PANTHER" id="PTHR18806">
    <property type="entry name" value="RBM25 PROTEIN"/>
    <property type="match status" value="1"/>
</dbReference>
<dbReference type="InterPro" id="IPR035979">
    <property type="entry name" value="RBD_domain_sf"/>
</dbReference>
<sequence length="532" mass="61112">MSNPYRPTSEFTSLRPNSSNTMRNSRSFSSYPYRPHHRGPYRTNRPSGGRGNTHHDPLEIATTLYVGGIAEGITNETMEDLLGACGHIKSWKRTADQYGKPKGFGFCEYADEQGTLRALWLLGGHPKPGGNAASAEPQGLELPVMNQPGVSKPLVVKADEKTRRYLDRVANRSQDQAREAEIDECAQRTIRTIVDQLRGQGGVGSISDSAENGKVKEGGRKESEDKTVDNNNSKPPHSQDTPTPAEPLTKRRKLADDDHPRDHNTTRTWLRAFLLQREQSFADRERQWLQQEKQRLARVEKELESLDRLKARKEKERSALMIRYAQWDESEEAHTAREEYYYDRSRWWRHRQRKRGAEIKQDELDRERERKEQEALVPSTSPADLSKEETNSTPVANTRVTSASLLDKLEAEEDRQLFSSLVEEKRTPEAMALLQSLPKTYSDLEKYAMPWAKLQPTILNERVRPFLNELFLEYLGDNESEDVVELFNFITDLVQKHEPPSALVKELEIALDEDAIHFVRRLWRKLALELGI</sequence>
<dbReference type="EMBL" id="JANBPY010000010">
    <property type="protein sequence ID" value="KAJ1969989.1"/>
    <property type="molecule type" value="Genomic_DNA"/>
</dbReference>
<feature type="compositionally biased region" description="Basic and acidic residues" evidence="3">
    <location>
        <begin position="211"/>
        <end position="228"/>
    </location>
</feature>
<feature type="domain" description="RRM" evidence="4">
    <location>
        <begin position="62"/>
        <end position="161"/>
    </location>
</feature>
<dbReference type="InterPro" id="IPR002483">
    <property type="entry name" value="PWI_dom"/>
</dbReference>
<keyword evidence="2" id="KW-0175">Coiled coil</keyword>
<accession>A0A9W8EAC6</accession>
<feature type="compositionally biased region" description="Basic and acidic residues" evidence="3">
    <location>
        <begin position="362"/>
        <end position="374"/>
    </location>
</feature>
<feature type="domain" description="PWI" evidence="5">
    <location>
        <begin position="442"/>
        <end position="532"/>
    </location>
</feature>
<evidence type="ECO:0000313" key="6">
    <source>
        <dbReference type="EMBL" id="KAJ1969989.1"/>
    </source>
</evidence>
<keyword evidence="7" id="KW-1185">Reference proteome</keyword>
<feature type="compositionally biased region" description="Basic and acidic residues" evidence="3">
    <location>
        <begin position="254"/>
        <end position="264"/>
    </location>
</feature>
<feature type="region of interest" description="Disordered" evidence="3">
    <location>
        <begin position="362"/>
        <end position="399"/>
    </location>
</feature>
<dbReference type="Pfam" id="PF00076">
    <property type="entry name" value="RRM_1"/>
    <property type="match status" value="1"/>
</dbReference>
<reference evidence="6" key="1">
    <citation type="submission" date="2022-07" db="EMBL/GenBank/DDBJ databases">
        <title>Phylogenomic reconstructions and comparative analyses of Kickxellomycotina fungi.</title>
        <authorList>
            <person name="Reynolds N.K."/>
            <person name="Stajich J.E."/>
            <person name="Barry K."/>
            <person name="Grigoriev I.V."/>
            <person name="Crous P."/>
            <person name="Smith M.E."/>
        </authorList>
    </citation>
    <scope>NUCLEOTIDE SEQUENCE</scope>
    <source>
        <strain evidence="6">RSA 1196</strain>
    </source>
</reference>
<organism evidence="6 7">
    <name type="scientific">Dispira parvispora</name>
    <dbReference type="NCBI Taxonomy" id="1520584"/>
    <lineage>
        <taxon>Eukaryota</taxon>
        <taxon>Fungi</taxon>
        <taxon>Fungi incertae sedis</taxon>
        <taxon>Zoopagomycota</taxon>
        <taxon>Kickxellomycotina</taxon>
        <taxon>Dimargaritomycetes</taxon>
        <taxon>Dimargaritales</taxon>
        <taxon>Dimargaritaceae</taxon>
        <taxon>Dispira</taxon>
    </lineage>
</organism>
<dbReference type="PROSITE" id="PS50102">
    <property type="entry name" value="RRM"/>
    <property type="match status" value="1"/>
</dbReference>
<proteinExistence type="predicted"/>
<name>A0A9W8EAC6_9FUNG</name>
<gene>
    <name evidence="6" type="ORF">IWQ62_000266</name>
</gene>
<keyword evidence="1" id="KW-0694">RNA-binding</keyword>
<dbReference type="CDD" id="cd12446">
    <property type="entry name" value="RRM_RBM25"/>
    <property type="match status" value="1"/>
</dbReference>
<dbReference type="Proteomes" id="UP001150925">
    <property type="component" value="Unassembled WGS sequence"/>
</dbReference>
<dbReference type="Gene3D" id="3.30.70.330">
    <property type="match status" value="1"/>
</dbReference>
<dbReference type="SUPFAM" id="SSF54928">
    <property type="entry name" value="RNA-binding domain, RBD"/>
    <property type="match status" value="1"/>
</dbReference>
<evidence type="ECO:0000259" key="5">
    <source>
        <dbReference type="PROSITE" id="PS51025"/>
    </source>
</evidence>
<feature type="compositionally biased region" description="Polar residues" evidence="3">
    <location>
        <begin position="1"/>
        <end position="30"/>
    </location>
</feature>
<dbReference type="SMART" id="SM00360">
    <property type="entry name" value="RRM"/>
    <property type="match status" value="1"/>
</dbReference>